<keyword evidence="3" id="KW-1133">Transmembrane helix</keyword>
<dbReference type="InterPro" id="IPR036890">
    <property type="entry name" value="HATPase_C_sf"/>
</dbReference>
<dbReference type="SMART" id="SM00062">
    <property type="entry name" value="PBPb"/>
    <property type="match status" value="1"/>
</dbReference>
<organism evidence="5 6">
    <name type="scientific">Desulfoluna butyratoxydans</name>
    <dbReference type="NCBI Taxonomy" id="231438"/>
    <lineage>
        <taxon>Bacteria</taxon>
        <taxon>Pseudomonadati</taxon>
        <taxon>Thermodesulfobacteriota</taxon>
        <taxon>Desulfobacteria</taxon>
        <taxon>Desulfobacterales</taxon>
        <taxon>Desulfolunaceae</taxon>
        <taxon>Desulfoluna</taxon>
    </lineage>
</organism>
<evidence type="ECO:0000256" key="2">
    <source>
        <dbReference type="ARBA" id="ARBA00012438"/>
    </source>
</evidence>
<dbReference type="Gene3D" id="3.30.565.10">
    <property type="entry name" value="Histidine kinase-like ATPase, C-terminal domain"/>
    <property type="match status" value="1"/>
</dbReference>
<dbReference type="SUPFAM" id="SSF47384">
    <property type="entry name" value="Homodimeric domain of signal transducing histidine kinase"/>
    <property type="match status" value="1"/>
</dbReference>
<dbReference type="PROSITE" id="PS50109">
    <property type="entry name" value="HIS_KIN"/>
    <property type="match status" value="1"/>
</dbReference>
<reference evidence="5 6" key="1">
    <citation type="submission" date="2019-03" db="EMBL/GenBank/DDBJ databases">
        <authorList>
            <person name="Nijsse B."/>
        </authorList>
    </citation>
    <scope>NUCLEOTIDE SEQUENCE [LARGE SCALE GENOMIC DNA]</scope>
    <source>
        <strain evidence="5">Desulfoluna butyratoxydans MSL71</strain>
    </source>
</reference>
<evidence type="ECO:0000259" key="4">
    <source>
        <dbReference type="PROSITE" id="PS50109"/>
    </source>
</evidence>
<feature type="transmembrane region" description="Helical" evidence="3">
    <location>
        <begin position="294"/>
        <end position="313"/>
    </location>
</feature>
<keyword evidence="3" id="KW-0812">Transmembrane</keyword>
<name>A0A4U8YJ59_9BACT</name>
<dbReference type="Gene3D" id="1.10.287.130">
    <property type="match status" value="1"/>
</dbReference>
<dbReference type="Proteomes" id="UP000507962">
    <property type="component" value="Unassembled WGS sequence"/>
</dbReference>
<evidence type="ECO:0000256" key="1">
    <source>
        <dbReference type="ARBA" id="ARBA00000085"/>
    </source>
</evidence>
<comment type="catalytic activity">
    <reaction evidence="1">
        <text>ATP + protein L-histidine = ADP + protein N-phospho-L-histidine.</text>
        <dbReference type="EC" id="2.7.13.3"/>
    </reaction>
</comment>
<dbReference type="PANTHER" id="PTHR43065:SF42">
    <property type="entry name" value="TWO-COMPONENT SENSOR PPRA"/>
    <property type="match status" value="1"/>
</dbReference>
<dbReference type="InterPro" id="IPR036097">
    <property type="entry name" value="HisK_dim/P_sf"/>
</dbReference>
<accession>A0A4U8YJ59</accession>
<dbReference type="EC" id="2.7.13.3" evidence="2"/>
<dbReference type="SUPFAM" id="SSF53850">
    <property type="entry name" value="Periplasmic binding protein-like II"/>
    <property type="match status" value="1"/>
</dbReference>
<dbReference type="InterPro" id="IPR004358">
    <property type="entry name" value="Sig_transdc_His_kin-like_C"/>
</dbReference>
<dbReference type="PRINTS" id="PR00344">
    <property type="entry name" value="BCTRLSENSOR"/>
</dbReference>
<keyword evidence="5" id="KW-0808">Transferase</keyword>
<sequence length="589" mass="65590">MVYPRNMSVMRGCRFFASGAVSRGPKCPWAARCAALFLLFLLLSQALAPRAARALTPVDSNKTYIVGGDYYYPPYEYLDEEGNPKGYNVELTRAIAEVMGLNIEIRLGNWSEMRTALQHGEVDMLPGTVFTEERLSVFDFVPHALIHQSIFYRKGSRPAKSVDDLVGSEVIVQEAGSMHDTLVKHGGIKVIVSDTHANALRMLAAGQHDYAAVANLPGLYLGRKHRLSNIVTSGKTAVSFKYCYAVKKGDAELQARLNEGLSILKNTGRYQEIYDKWLGVLEPRTPSWTRIVKLSMVVVIPLVLMMGAILMWNRTLKREVENRTRELHLQQQQLIQADKMASLGILVSGVAHEINNPNSLVLLNTPVIMDSFDDLWPILEAYYQEHGDFWVGGLEYTRMREEIPYMLAEMQAGGKRIKHIVEDLKDFSRIDNSRQMEVMDLNEVVRAATRLVDNSIKKATHSFSVSCGEGLCKVRGNPQRIEQVVVNLILNACQALTAPEQAISLRTFNSPDRKGVVLEVRDQGSGIDPDHLPHLTDPFFTTKRDTGGTGLGLSVSTTIVNEHGGVLSFASEPGEGTTVSLRLPMFKRM</sequence>
<dbReference type="GO" id="GO:0000155">
    <property type="term" value="F:phosphorelay sensor kinase activity"/>
    <property type="evidence" value="ECO:0007669"/>
    <property type="project" value="InterPro"/>
</dbReference>
<dbReference type="CDD" id="cd13704">
    <property type="entry name" value="PBP2_HisK"/>
    <property type="match status" value="1"/>
</dbReference>
<dbReference type="EMBL" id="CAADHO010000002">
    <property type="protein sequence ID" value="VFQ43756.1"/>
    <property type="molecule type" value="Genomic_DNA"/>
</dbReference>
<dbReference type="SUPFAM" id="SSF55874">
    <property type="entry name" value="ATPase domain of HSP90 chaperone/DNA topoisomerase II/histidine kinase"/>
    <property type="match status" value="1"/>
</dbReference>
<dbReference type="InterPro" id="IPR003594">
    <property type="entry name" value="HATPase_dom"/>
</dbReference>
<evidence type="ECO:0000256" key="3">
    <source>
        <dbReference type="SAM" id="Phobius"/>
    </source>
</evidence>
<proteinExistence type="predicted"/>
<dbReference type="Gene3D" id="3.40.190.10">
    <property type="entry name" value="Periplasmic binding protein-like II"/>
    <property type="match status" value="2"/>
</dbReference>
<gene>
    <name evidence="5" type="ORF">MSL71_13970</name>
</gene>
<evidence type="ECO:0000313" key="6">
    <source>
        <dbReference type="Proteomes" id="UP000507962"/>
    </source>
</evidence>
<keyword evidence="3" id="KW-0472">Membrane</keyword>
<dbReference type="PANTHER" id="PTHR43065">
    <property type="entry name" value="SENSOR HISTIDINE KINASE"/>
    <property type="match status" value="1"/>
</dbReference>
<feature type="domain" description="Histidine kinase" evidence="4">
    <location>
        <begin position="349"/>
        <end position="587"/>
    </location>
</feature>
<evidence type="ECO:0000313" key="5">
    <source>
        <dbReference type="EMBL" id="VFQ43756.1"/>
    </source>
</evidence>
<dbReference type="InterPro" id="IPR001638">
    <property type="entry name" value="Solute-binding_3/MltF_N"/>
</dbReference>
<keyword evidence="5" id="KW-0418">Kinase</keyword>
<dbReference type="AlphaFoldDB" id="A0A4U8YJ59"/>
<dbReference type="InterPro" id="IPR005467">
    <property type="entry name" value="His_kinase_dom"/>
</dbReference>
<dbReference type="Pfam" id="PF00497">
    <property type="entry name" value="SBP_bac_3"/>
    <property type="match status" value="1"/>
</dbReference>
<protein>
    <recommendedName>
        <fullName evidence="2">histidine kinase</fullName>
        <ecNumber evidence="2">2.7.13.3</ecNumber>
    </recommendedName>
</protein>
<keyword evidence="6" id="KW-1185">Reference proteome</keyword>
<dbReference type="Pfam" id="PF02518">
    <property type="entry name" value="HATPase_c"/>
    <property type="match status" value="1"/>
</dbReference>
<dbReference type="SMART" id="SM00387">
    <property type="entry name" value="HATPase_c"/>
    <property type="match status" value="1"/>
</dbReference>